<proteinExistence type="predicted"/>
<keyword evidence="4 6" id="KW-1133">Transmembrane helix</keyword>
<feature type="transmembrane region" description="Helical" evidence="6">
    <location>
        <begin position="173"/>
        <end position="194"/>
    </location>
</feature>
<evidence type="ECO:0000313" key="7">
    <source>
        <dbReference type="EMBL" id="PYC66778.1"/>
    </source>
</evidence>
<feature type="transmembrane region" description="Helical" evidence="6">
    <location>
        <begin position="223"/>
        <end position="245"/>
    </location>
</feature>
<keyword evidence="2" id="KW-1003">Cell membrane</keyword>
<dbReference type="EMBL" id="PYBW01000164">
    <property type="protein sequence ID" value="PYC66778.1"/>
    <property type="molecule type" value="Genomic_DNA"/>
</dbReference>
<evidence type="ECO:0008006" key="9">
    <source>
        <dbReference type="Google" id="ProtNLM"/>
    </source>
</evidence>
<evidence type="ECO:0000256" key="6">
    <source>
        <dbReference type="SAM" id="Phobius"/>
    </source>
</evidence>
<dbReference type="InterPro" id="IPR022791">
    <property type="entry name" value="L-PG_synthase/AglD"/>
</dbReference>
<evidence type="ECO:0000256" key="1">
    <source>
        <dbReference type="ARBA" id="ARBA00004651"/>
    </source>
</evidence>
<evidence type="ECO:0000256" key="3">
    <source>
        <dbReference type="ARBA" id="ARBA00022692"/>
    </source>
</evidence>
<dbReference type="PANTHER" id="PTHR39087:SF2">
    <property type="entry name" value="UPF0104 MEMBRANE PROTEIN MJ1595"/>
    <property type="match status" value="1"/>
</dbReference>
<feature type="transmembrane region" description="Helical" evidence="6">
    <location>
        <begin position="252"/>
        <end position="271"/>
    </location>
</feature>
<name>A0A2V4MT87_9ACTN</name>
<comment type="caution">
    <text evidence="7">The sequence shown here is derived from an EMBL/GenBank/DDBJ whole genome shotgun (WGS) entry which is preliminary data.</text>
</comment>
<evidence type="ECO:0000256" key="2">
    <source>
        <dbReference type="ARBA" id="ARBA00022475"/>
    </source>
</evidence>
<feature type="transmembrane region" description="Helical" evidence="6">
    <location>
        <begin position="53"/>
        <end position="76"/>
    </location>
</feature>
<evidence type="ECO:0000313" key="8">
    <source>
        <dbReference type="Proteomes" id="UP000248039"/>
    </source>
</evidence>
<sequence length="331" mass="34571">MTRGISQTRPGRWLRPRTVVTVVGAAAFAALLWAQGTQPGVDPVKLVLAADPGWMVLALLAYVSSYAAATMGFLGFVPERIGTVRAALSQLAGSFVKLVAPGGFGSVALNTRLLLKAGIAPGPAASSVGASQVVGFSLHLLQLSFFLWLTGFRPPRTDASGATQQGPQVLGDVLLWCAVAAGLLLLAVLAVPRLRNWSLRRLRPLTEGSLVRLRELLRHPRHLAVGVLGQVLISMTLVTTLYFCVRATGQHPAFAAVAVALLLGNTIGNAVPTPAGVGGVEAATAALLVSTAQLGSTPAFAAVVLYRLISLILPVLPGWAAFTYLQRQKAL</sequence>
<dbReference type="PANTHER" id="PTHR39087">
    <property type="entry name" value="UPF0104 MEMBRANE PROTEIN MJ1595"/>
    <property type="match status" value="1"/>
</dbReference>
<keyword evidence="3 6" id="KW-0812">Transmembrane</keyword>
<dbReference type="RefSeq" id="WP_110673250.1">
    <property type="nucleotide sequence ID" value="NZ_PYBW01000164.1"/>
</dbReference>
<feature type="transmembrane region" description="Helical" evidence="6">
    <location>
        <begin position="88"/>
        <end position="109"/>
    </location>
</feature>
<dbReference type="OrthoDB" id="5242664at2"/>
<protein>
    <recommendedName>
        <fullName evidence="9">TIGR00374 family protein</fullName>
    </recommendedName>
</protein>
<comment type="subcellular location">
    <subcellularLocation>
        <location evidence="1">Cell membrane</location>
        <topology evidence="1">Multi-pass membrane protein</topology>
    </subcellularLocation>
</comment>
<gene>
    <name evidence="7" type="ORF">C7C46_30925</name>
</gene>
<keyword evidence="8" id="KW-1185">Reference proteome</keyword>
<dbReference type="Proteomes" id="UP000248039">
    <property type="component" value="Unassembled WGS sequence"/>
</dbReference>
<accession>A0A2V4MT87</accession>
<feature type="transmembrane region" description="Helical" evidence="6">
    <location>
        <begin position="304"/>
        <end position="325"/>
    </location>
</feature>
<dbReference type="AlphaFoldDB" id="A0A2V4MT87"/>
<evidence type="ECO:0000256" key="5">
    <source>
        <dbReference type="ARBA" id="ARBA00023136"/>
    </source>
</evidence>
<keyword evidence="5 6" id="KW-0472">Membrane</keyword>
<evidence type="ECO:0000256" key="4">
    <source>
        <dbReference type="ARBA" id="ARBA00022989"/>
    </source>
</evidence>
<feature type="transmembrane region" description="Helical" evidence="6">
    <location>
        <begin position="129"/>
        <end position="152"/>
    </location>
</feature>
<organism evidence="7 8">
    <name type="scientific">Streptomyces tateyamensis</name>
    <dbReference type="NCBI Taxonomy" id="565073"/>
    <lineage>
        <taxon>Bacteria</taxon>
        <taxon>Bacillati</taxon>
        <taxon>Actinomycetota</taxon>
        <taxon>Actinomycetes</taxon>
        <taxon>Kitasatosporales</taxon>
        <taxon>Streptomycetaceae</taxon>
        <taxon>Streptomyces</taxon>
    </lineage>
</organism>
<dbReference type="GO" id="GO:0005886">
    <property type="term" value="C:plasma membrane"/>
    <property type="evidence" value="ECO:0007669"/>
    <property type="project" value="UniProtKB-SubCell"/>
</dbReference>
<reference evidence="7 8" key="1">
    <citation type="submission" date="2018-03" db="EMBL/GenBank/DDBJ databases">
        <title>Bioinformatic expansion and discovery of thiopeptide antibiotics.</title>
        <authorList>
            <person name="Schwalen C.J."/>
            <person name="Hudson G.A."/>
            <person name="Mitchell D.A."/>
        </authorList>
    </citation>
    <scope>NUCLEOTIDE SEQUENCE [LARGE SCALE GENOMIC DNA]</scope>
    <source>
        <strain evidence="7 8">ATCC 21389</strain>
    </source>
</reference>
<dbReference type="NCBIfam" id="TIGR00374">
    <property type="entry name" value="flippase-like domain"/>
    <property type="match status" value="1"/>
</dbReference>
<dbReference type="Pfam" id="PF03706">
    <property type="entry name" value="LPG_synthase_TM"/>
    <property type="match status" value="1"/>
</dbReference>